<organism evidence="3 4">
    <name type="scientific">Candidatus Desulfacyla euxinica</name>
    <dbReference type="NCBI Taxonomy" id="2841693"/>
    <lineage>
        <taxon>Bacteria</taxon>
        <taxon>Deltaproteobacteria</taxon>
        <taxon>Candidatus Desulfacyla</taxon>
    </lineage>
</organism>
<dbReference type="Pfam" id="PF13240">
    <property type="entry name" value="Zn_Ribbon_1"/>
    <property type="match status" value="1"/>
</dbReference>
<dbReference type="InterPro" id="IPR026870">
    <property type="entry name" value="Zinc_ribbon_dom"/>
</dbReference>
<name>A0A8J6MY70_9DELT</name>
<dbReference type="AlphaFoldDB" id="A0A8J6MY70"/>
<sequence>MKCPHCEKELPGSPCPKCGEMVLEDANYCMACGAPLKEGLEEIPRDEDFLEYDDDFDLDDRVLCPNGACTGIIVDGKCTECGKTEKEAAAVEDEEETAAVEDQEEAPAVEAEKTDEEKKEEKSK</sequence>
<evidence type="ECO:0000256" key="1">
    <source>
        <dbReference type="SAM" id="MobiDB-lite"/>
    </source>
</evidence>
<comment type="caution">
    <text evidence="3">The sequence shown here is derived from an EMBL/GenBank/DDBJ whole genome shotgun (WGS) entry which is preliminary data.</text>
</comment>
<gene>
    <name evidence="3" type="ORF">H8E19_06620</name>
</gene>
<dbReference type="Proteomes" id="UP000650524">
    <property type="component" value="Unassembled WGS sequence"/>
</dbReference>
<feature type="compositionally biased region" description="Acidic residues" evidence="1">
    <location>
        <begin position="90"/>
        <end position="107"/>
    </location>
</feature>
<evidence type="ECO:0000313" key="3">
    <source>
        <dbReference type="EMBL" id="MBC8177064.1"/>
    </source>
</evidence>
<evidence type="ECO:0000259" key="2">
    <source>
        <dbReference type="Pfam" id="PF13240"/>
    </source>
</evidence>
<reference evidence="3 4" key="1">
    <citation type="submission" date="2020-08" db="EMBL/GenBank/DDBJ databases">
        <title>Bridging the membrane lipid divide: bacteria of the FCB group superphylum have the potential to synthesize archaeal ether lipids.</title>
        <authorList>
            <person name="Villanueva L."/>
            <person name="Von Meijenfeldt F.A.B."/>
            <person name="Westbye A.B."/>
            <person name="Yadav S."/>
            <person name="Hopmans E.C."/>
            <person name="Dutilh B.E."/>
            <person name="Sinninghe Damste J.S."/>
        </authorList>
    </citation>
    <scope>NUCLEOTIDE SEQUENCE [LARGE SCALE GENOMIC DNA]</scope>
    <source>
        <strain evidence="3">NIOZ-UU27</strain>
    </source>
</reference>
<evidence type="ECO:0000313" key="4">
    <source>
        <dbReference type="Proteomes" id="UP000650524"/>
    </source>
</evidence>
<feature type="region of interest" description="Disordered" evidence="1">
    <location>
        <begin position="89"/>
        <end position="124"/>
    </location>
</feature>
<accession>A0A8J6MY70</accession>
<feature type="compositionally biased region" description="Basic and acidic residues" evidence="1">
    <location>
        <begin position="110"/>
        <end position="124"/>
    </location>
</feature>
<protein>
    <submittedName>
        <fullName evidence="3">Zinc-ribbon domain-containing protein</fullName>
    </submittedName>
</protein>
<proteinExistence type="predicted"/>
<feature type="domain" description="Zinc-ribbon" evidence="2">
    <location>
        <begin position="15"/>
        <end position="36"/>
    </location>
</feature>
<dbReference type="EMBL" id="JACNJD010000184">
    <property type="protein sequence ID" value="MBC8177064.1"/>
    <property type="molecule type" value="Genomic_DNA"/>
</dbReference>